<sequence length="146" mass="15556">MKLHWTEVMAVTALVGAGCIAIYAGLSRVLQRAVAARQRETERQMSAMATTVKALQARVAELGRLHAAQTQEGDFAIVAPAKNDAGRKNEPVKPEIVAAMTAAATAFLGKKARIRSARQVADESAGAWAQQGRVIVQTSHNLRPNG</sequence>
<dbReference type="AlphaFoldDB" id="A0A2N9LEJ7"/>
<dbReference type="OrthoDB" id="292292at2"/>
<dbReference type="Proteomes" id="UP000239735">
    <property type="component" value="Unassembled WGS sequence"/>
</dbReference>
<keyword evidence="1" id="KW-1133">Transmembrane helix</keyword>
<evidence type="ECO:0000256" key="1">
    <source>
        <dbReference type="SAM" id="Phobius"/>
    </source>
</evidence>
<feature type="transmembrane region" description="Helical" evidence="1">
    <location>
        <begin position="6"/>
        <end position="26"/>
    </location>
</feature>
<evidence type="ECO:0000313" key="3">
    <source>
        <dbReference type="Proteomes" id="UP000239735"/>
    </source>
</evidence>
<organism evidence="2 3">
    <name type="scientific">Candidatus Sulfuritelmatomonas gaucii</name>
    <dbReference type="NCBI Taxonomy" id="2043161"/>
    <lineage>
        <taxon>Bacteria</taxon>
        <taxon>Pseudomonadati</taxon>
        <taxon>Acidobacteriota</taxon>
        <taxon>Terriglobia</taxon>
        <taxon>Terriglobales</taxon>
        <taxon>Acidobacteriaceae</taxon>
        <taxon>Candidatus Sulfuritelmatomonas</taxon>
    </lineage>
</organism>
<keyword evidence="1" id="KW-0472">Membrane</keyword>
<name>A0A2N9LEJ7_9BACT</name>
<dbReference type="EMBL" id="OKRB01000089">
    <property type="protein sequence ID" value="SPE21678.1"/>
    <property type="molecule type" value="Genomic_DNA"/>
</dbReference>
<gene>
    <name evidence="2" type="ORF">SBA5_320052</name>
</gene>
<protein>
    <submittedName>
        <fullName evidence="2">Uncharacterized protein</fullName>
    </submittedName>
</protein>
<accession>A0A2N9LEJ7</accession>
<evidence type="ECO:0000313" key="2">
    <source>
        <dbReference type="EMBL" id="SPE21678.1"/>
    </source>
</evidence>
<dbReference type="PROSITE" id="PS51257">
    <property type="entry name" value="PROKAR_LIPOPROTEIN"/>
    <property type="match status" value="1"/>
</dbReference>
<proteinExistence type="predicted"/>
<keyword evidence="1" id="KW-0812">Transmembrane</keyword>
<reference evidence="3" key="1">
    <citation type="submission" date="2018-02" db="EMBL/GenBank/DDBJ databases">
        <authorList>
            <person name="Hausmann B."/>
        </authorList>
    </citation>
    <scope>NUCLEOTIDE SEQUENCE [LARGE SCALE GENOMIC DNA]</scope>
    <source>
        <strain evidence="3">Peat soil MAG SbA5</strain>
    </source>
</reference>